<evidence type="ECO:0000313" key="2">
    <source>
        <dbReference type="EMBL" id="BDQ35201.1"/>
    </source>
</evidence>
<evidence type="ECO:0008006" key="4">
    <source>
        <dbReference type="Google" id="ProtNLM"/>
    </source>
</evidence>
<keyword evidence="1" id="KW-0812">Transmembrane</keyword>
<evidence type="ECO:0000313" key="3">
    <source>
        <dbReference type="Proteomes" id="UP001061361"/>
    </source>
</evidence>
<protein>
    <recommendedName>
        <fullName evidence="4">CcmD family protein</fullName>
    </recommendedName>
</protein>
<evidence type="ECO:0000256" key="1">
    <source>
        <dbReference type="SAM" id="Phobius"/>
    </source>
</evidence>
<proteinExistence type="predicted"/>
<dbReference type="EMBL" id="AP026708">
    <property type="protein sequence ID" value="BDQ35201.1"/>
    <property type="molecule type" value="Genomic_DNA"/>
</dbReference>
<sequence>MSATTYIILAYTAIVLGLGGYIGFLMSRSAELGKRERQIELLGGDDVR</sequence>
<keyword evidence="1" id="KW-0472">Membrane</keyword>
<keyword evidence="1" id="KW-1133">Transmembrane helix</keyword>
<organism evidence="2 3">
    <name type="scientific">Pseudodesulfovibrio portus</name>
    <dbReference type="NCBI Taxonomy" id="231439"/>
    <lineage>
        <taxon>Bacteria</taxon>
        <taxon>Pseudomonadati</taxon>
        <taxon>Thermodesulfobacteriota</taxon>
        <taxon>Desulfovibrionia</taxon>
        <taxon>Desulfovibrionales</taxon>
        <taxon>Desulfovibrionaceae</taxon>
    </lineage>
</organism>
<dbReference type="Proteomes" id="UP001061361">
    <property type="component" value="Chromosome"/>
</dbReference>
<feature type="transmembrane region" description="Helical" evidence="1">
    <location>
        <begin position="6"/>
        <end position="27"/>
    </location>
</feature>
<name>A0ABN6RW13_9BACT</name>
<dbReference type="RefSeq" id="WP_264982090.1">
    <property type="nucleotide sequence ID" value="NZ_AP026708.1"/>
</dbReference>
<reference evidence="2" key="1">
    <citation type="submission" date="2022-08" db="EMBL/GenBank/DDBJ databases">
        <title>Genome Sequence of the sulphate-reducing bacterium, Pseudodesulfovibrio portus JCM14722.</title>
        <authorList>
            <person name="Kondo R."/>
            <person name="Kataoka T."/>
        </authorList>
    </citation>
    <scope>NUCLEOTIDE SEQUENCE</scope>
    <source>
        <strain evidence="2">JCM 14722</strain>
    </source>
</reference>
<keyword evidence="3" id="KW-1185">Reference proteome</keyword>
<gene>
    <name evidence="2" type="ORF">JCM14722_27430</name>
</gene>
<accession>A0ABN6RW13</accession>